<accession>A0A9D3N3J8</accession>
<sequence length="252" mass="28713">MLLHYCGDCHYCHCALLPRTKRNMEQTGITEYALMRDTKTENISLNILGMVKKGGSVIVSEVSDCKIICTLGECVLDGPHHELRGIGAFKKDKESQVLIQSLQNTPISPENIKPRRRGACMPKPTSDITIYYYQTNMMEDLGKGIPVVLNISNTNQFLKCTFISEKAVLSLECLEKERLDFITTDNSDTWPFVFYLSGMKDNCRCFESAQCRGWFIRTEFDSVCMAEHKDKDKEPEKYAFIIMRSSNATKSK</sequence>
<keyword evidence="7" id="KW-0202">Cytokine</keyword>
<reference evidence="13 14" key="1">
    <citation type="submission" date="2021-06" db="EMBL/GenBank/DDBJ databases">
        <title>Chromosome-level genome assembly of the red-tail catfish (Hemibagrus wyckioides).</title>
        <authorList>
            <person name="Shao F."/>
        </authorList>
    </citation>
    <scope>NUCLEOTIDE SEQUENCE [LARGE SCALE GENOMIC DNA]</scope>
    <source>
        <strain evidence="13">EC202008001</strain>
        <tissue evidence="13">Blood</tissue>
    </source>
</reference>
<proteinExistence type="inferred from homology"/>
<evidence type="ECO:0000313" key="13">
    <source>
        <dbReference type="EMBL" id="KAG7315339.1"/>
    </source>
</evidence>
<dbReference type="InterPro" id="IPR000975">
    <property type="entry name" value="IL-1_fam"/>
</dbReference>
<dbReference type="GO" id="GO:0005615">
    <property type="term" value="C:extracellular space"/>
    <property type="evidence" value="ECO:0007669"/>
    <property type="project" value="UniProtKB-KW"/>
</dbReference>
<dbReference type="GO" id="GO:0071222">
    <property type="term" value="P:cellular response to lipopolysaccharide"/>
    <property type="evidence" value="ECO:0007669"/>
    <property type="project" value="TreeGrafter"/>
</dbReference>
<dbReference type="InterPro" id="IPR008996">
    <property type="entry name" value="IL1/FGF"/>
</dbReference>
<dbReference type="GO" id="GO:0006955">
    <property type="term" value="P:immune response"/>
    <property type="evidence" value="ECO:0007669"/>
    <property type="project" value="InterPro"/>
</dbReference>
<dbReference type="AlphaFoldDB" id="A0A9D3N3J8"/>
<comment type="similarity">
    <text evidence="4">Belongs to the IL-1 family.</text>
</comment>
<dbReference type="Proteomes" id="UP000824219">
    <property type="component" value="Linkage Group LG27"/>
</dbReference>
<dbReference type="GO" id="GO:0019221">
    <property type="term" value="P:cytokine-mediated signaling pathway"/>
    <property type="evidence" value="ECO:0007669"/>
    <property type="project" value="TreeGrafter"/>
</dbReference>
<comment type="caution">
    <text evidence="13">The sequence shown here is derived from an EMBL/GenBank/DDBJ whole genome shotgun (WGS) entry which is preliminary data.</text>
</comment>
<organism evidence="13 14">
    <name type="scientific">Hemibagrus wyckioides</name>
    <dbReference type="NCBI Taxonomy" id="337641"/>
    <lineage>
        <taxon>Eukaryota</taxon>
        <taxon>Metazoa</taxon>
        <taxon>Chordata</taxon>
        <taxon>Craniata</taxon>
        <taxon>Vertebrata</taxon>
        <taxon>Euteleostomi</taxon>
        <taxon>Actinopterygii</taxon>
        <taxon>Neopterygii</taxon>
        <taxon>Teleostei</taxon>
        <taxon>Ostariophysi</taxon>
        <taxon>Siluriformes</taxon>
        <taxon>Bagridae</taxon>
        <taxon>Hemibagrus</taxon>
    </lineage>
</organism>
<dbReference type="GO" id="GO:0005125">
    <property type="term" value="F:cytokine activity"/>
    <property type="evidence" value="ECO:0007669"/>
    <property type="project" value="UniProtKB-KW"/>
</dbReference>
<evidence type="ECO:0000256" key="12">
    <source>
        <dbReference type="ARBA" id="ARBA00023246"/>
    </source>
</evidence>
<keyword evidence="6" id="KW-0963">Cytoplasm</keyword>
<dbReference type="EMBL" id="JAHKSW010000027">
    <property type="protein sequence ID" value="KAG7315339.1"/>
    <property type="molecule type" value="Genomic_DNA"/>
</dbReference>
<gene>
    <name evidence="13" type="ORF">KOW79_021427</name>
</gene>
<keyword evidence="12" id="KW-0497">Mitogen</keyword>
<evidence type="ECO:0000256" key="11">
    <source>
        <dbReference type="ARBA" id="ARBA00023228"/>
    </source>
</evidence>
<dbReference type="GO" id="GO:0001660">
    <property type="term" value="P:fever generation"/>
    <property type="evidence" value="ECO:0007669"/>
    <property type="project" value="UniProtKB-KW"/>
</dbReference>
<dbReference type="SUPFAM" id="SSF50353">
    <property type="entry name" value="Cytokine"/>
    <property type="match status" value="1"/>
</dbReference>
<dbReference type="GO" id="GO:0051781">
    <property type="term" value="P:positive regulation of cell division"/>
    <property type="evidence" value="ECO:0007669"/>
    <property type="project" value="UniProtKB-KW"/>
</dbReference>
<keyword evidence="10" id="KW-0395">Inflammatory response</keyword>
<dbReference type="GO" id="GO:0005764">
    <property type="term" value="C:lysosome"/>
    <property type="evidence" value="ECO:0007669"/>
    <property type="project" value="UniProtKB-SubCell"/>
</dbReference>
<evidence type="ECO:0000313" key="14">
    <source>
        <dbReference type="Proteomes" id="UP000824219"/>
    </source>
</evidence>
<keyword evidence="14" id="KW-1185">Reference proteome</keyword>
<evidence type="ECO:0000256" key="2">
    <source>
        <dbReference type="ARBA" id="ARBA00004514"/>
    </source>
</evidence>
<keyword evidence="9" id="KW-0666">Pyrogen</keyword>
<evidence type="ECO:0000256" key="8">
    <source>
        <dbReference type="ARBA" id="ARBA00022525"/>
    </source>
</evidence>
<dbReference type="CDD" id="cd00100">
    <property type="entry name" value="beta-trefoil_IL1"/>
    <property type="match status" value="1"/>
</dbReference>
<dbReference type="GO" id="GO:1901222">
    <property type="term" value="P:regulation of non-canonical NF-kappaB signal transduction"/>
    <property type="evidence" value="ECO:0007669"/>
    <property type="project" value="TreeGrafter"/>
</dbReference>
<dbReference type="GO" id="GO:0005829">
    <property type="term" value="C:cytosol"/>
    <property type="evidence" value="ECO:0007669"/>
    <property type="project" value="UniProtKB-SubCell"/>
</dbReference>
<dbReference type="PANTHER" id="PTHR10078:SF30">
    <property type="entry name" value="INTERLEUKIN-1 BETA"/>
    <property type="match status" value="1"/>
</dbReference>
<dbReference type="OrthoDB" id="8962877at2759"/>
<dbReference type="Gene3D" id="2.80.10.50">
    <property type="match status" value="1"/>
</dbReference>
<evidence type="ECO:0000256" key="7">
    <source>
        <dbReference type="ARBA" id="ARBA00022514"/>
    </source>
</evidence>
<keyword evidence="8" id="KW-0964">Secreted</keyword>
<dbReference type="Pfam" id="PF00340">
    <property type="entry name" value="IL1"/>
    <property type="match status" value="1"/>
</dbReference>
<dbReference type="GO" id="GO:0042119">
    <property type="term" value="P:neutrophil activation"/>
    <property type="evidence" value="ECO:0007669"/>
    <property type="project" value="TreeGrafter"/>
</dbReference>
<evidence type="ECO:0000256" key="1">
    <source>
        <dbReference type="ARBA" id="ARBA00004371"/>
    </source>
</evidence>
<dbReference type="GO" id="GO:0048246">
    <property type="term" value="P:macrophage chemotaxis"/>
    <property type="evidence" value="ECO:0007669"/>
    <property type="project" value="TreeGrafter"/>
</dbReference>
<dbReference type="PANTHER" id="PTHR10078">
    <property type="entry name" value="INTERLEUKIN-1 FAMILY MEMBER"/>
    <property type="match status" value="1"/>
</dbReference>
<evidence type="ECO:0000256" key="6">
    <source>
        <dbReference type="ARBA" id="ARBA00022490"/>
    </source>
</evidence>
<protein>
    <recommendedName>
        <fullName evidence="5">Interleukin-1 beta</fullName>
    </recommendedName>
</protein>
<evidence type="ECO:0000256" key="5">
    <source>
        <dbReference type="ARBA" id="ARBA00014702"/>
    </source>
</evidence>
<evidence type="ECO:0000256" key="10">
    <source>
        <dbReference type="ARBA" id="ARBA00023198"/>
    </source>
</evidence>
<dbReference type="GO" id="GO:0010628">
    <property type="term" value="P:positive regulation of gene expression"/>
    <property type="evidence" value="ECO:0007669"/>
    <property type="project" value="TreeGrafter"/>
</dbReference>
<evidence type="ECO:0000256" key="4">
    <source>
        <dbReference type="ARBA" id="ARBA00010448"/>
    </source>
</evidence>
<evidence type="ECO:0000256" key="9">
    <source>
        <dbReference type="ARBA" id="ARBA00022620"/>
    </source>
</evidence>
<evidence type="ECO:0000256" key="3">
    <source>
        <dbReference type="ARBA" id="ARBA00004550"/>
    </source>
</evidence>
<name>A0A9D3N3J8_9TELE</name>
<comment type="subcellular location">
    <subcellularLocation>
        <location evidence="2">Cytoplasm</location>
        <location evidence="2">Cytosol</location>
    </subcellularLocation>
    <subcellularLocation>
        <location evidence="1">Lysosome</location>
    </subcellularLocation>
    <subcellularLocation>
        <location evidence="3">Secreted</location>
        <location evidence="3">Extracellular exosome</location>
    </subcellularLocation>
</comment>
<keyword evidence="11" id="KW-0458">Lysosome</keyword>